<dbReference type="RefSeq" id="WP_354693525.1">
    <property type="nucleotide sequence ID" value="NZ_JAZHOG010000001.1"/>
</dbReference>
<evidence type="ECO:0000256" key="1">
    <source>
        <dbReference type="ARBA" id="ARBA00022723"/>
    </source>
</evidence>
<evidence type="ECO:0008006" key="8">
    <source>
        <dbReference type="Google" id="ProtNLM"/>
    </source>
</evidence>
<dbReference type="Pfam" id="PF02126">
    <property type="entry name" value="PTE"/>
    <property type="match status" value="1"/>
</dbReference>
<protein>
    <recommendedName>
        <fullName evidence="8">Phosphotriesterase</fullName>
    </recommendedName>
</protein>
<feature type="modified residue" description="N6-carboxylysine" evidence="3 4">
    <location>
        <position position="192"/>
    </location>
</feature>
<gene>
    <name evidence="6" type="ORF">V3330_01085</name>
</gene>
<dbReference type="SUPFAM" id="SSF51556">
    <property type="entry name" value="Metallo-dependent hydrolases"/>
    <property type="match status" value="1"/>
</dbReference>
<dbReference type="PANTHER" id="PTHR10819:SF3">
    <property type="entry name" value="PHOSPHOTRIESTERASE-RELATED PROTEIN"/>
    <property type="match status" value="1"/>
</dbReference>
<dbReference type="EMBL" id="JAZHOG010000001">
    <property type="protein sequence ID" value="MEJ8566202.1"/>
    <property type="molecule type" value="Genomic_DNA"/>
</dbReference>
<dbReference type="GO" id="GO:0008270">
    <property type="term" value="F:zinc ion binding"/>
    <property type="evidence" value="ECO:0007669"/>
    <property type="project" value="InterPro"/>
</dbReference>
<evidence type="ECO:0000256" key="3">
    <source>
        <dbReference type="PIRSR" id="PIRSR601559-50"/>
    </source>
</evidence>
<evidence type="ECO:0000256" key="4">
    <source>
        <dbReference type="PROSITE-ProRule" id="PRU00679"/>
    </source>
</evidence>
<sequence>MSNKRTLTRRNFVASASLAAASTVLPVSLQAAGSGKSAGTCLIPTARGDAIPSSKLGLTLPTELIIQESTEVNMNWPDVSWGGAPEEERIAWVVEQLKYAHENFGVDTIIDRTIPGIGRNVPRMQKVAKQVPVNIIVTTGWYTLYELPYYFHYRENFPEMYGPGDGPSLEDFIVRDIEEGILDTGVRAAAIKVLSDKYGIEGTPDVRKVFGISARAHRRTGAPLLTHTVGTDMARLQQDVFLEDGVDLSRVVLGHLDRAAPDAKLSEFEFLLDRGSFISFDGWGNGEPNMVASNPSSREKNLDRIVALINKGYGDHILISAGLMPFYDAFPQAFRAGGNYHAYSRLAVDIIPTLKEMGVSDADIKRLTVDNPRRVLESKCLGGY</sequence>
<dbReference type="InterPro" id="IPR032466">
    <property type="entry name" value="Metal_Hydrolase"/>
</dbReference>
<comment type="caution">
    <text evidence="6">The sequence shown here is derived from an EMBL/GenBank/DDBJ whole genome shotgun (WGS) entry which is preliminary data.</text>
</comment>
<accession>A0AAW9R4S2</accession>
<organism evidence="6 7">
    <name type="scientific">Elongatibacter sediminis</name>
    <dbReference type="NCBI Taxonomy" id="3119006"/>
    <lineage>
        <taxon>Bacteria</taxon>
        <taxon>Pseudomonadati</taxon>
        <taxon>Pseudomonadota</taxon>
        <taxon>Gammaproteobacteria</taxon>
        <taxon>Chromatiales</taxon>
        <taxon>Wenzhouxiangellaceae</taxon>
        <taxon>Elongatibacter</taxon>
    </lineage>
</organism>
<dbReference type="AlphaFoldDB" id="A0AAW9R4S2"/>
<evidence type="ECO:0000313" key="6">
    <source>
        <dbReference type="EMBL" id="MEJ8566202.1"/>
    </source>
</evidence>
<keyword evidence="1" id="KW-0479">Metal-binding</keyword>
<reference evidence="6 7" key="1">
    <citation type="submission" date="2024-02" db="EMBL/GenBank/DDBJ databases">
        <title>A novel Wenzhouxiangellaceae bacterium, isolated from coastal sediments.</title>
        <authorList>
            <person name="Du Z.-J."/>
            <person name="Ye Y.-Q."/>
            <person name="Zhang X.-Y."/>
        </authorList>
    </citation>
    <scope>NUCLEOTIDE SEQUENCE [LARGE SCALE GENOMIC DNA]</scope>
    <source>
        <strain evidence="6 7">CH-27</strain>
    </source>
</reference>
<feature type="chain" id="PRO_5043611848" description="Phosphotriesterase" evidence="5">
    <location>
        <begin position="32"/>
        <end position="384"/>
    </location>
</feature>
<dbReference type="GO" id="GO:0016787">
    <property type="term" value="F:hydrolase activity"/>
    <property type="evidence" value="ECO:0007669"/>
    <property type="project" value="UniProtKB-KW"/>
</dbReference>
<dbReference type="InterPro" id="IPR006311">
    <property type="entry name" value="TAT_signal"/>
</dbReference>
<dbReference type="Gene3D" id="3.20.20.140">
    <property type="entry name" value="Metal-dependent hydrolases"/>
    <property type="match status" value="1"/>
</dbReference>
<name>A0AAW9R4S2_9GAMM</name>
<keyword evidence="2" id="KW-0378">Hydrolase</keyword>
<comment type="similarity">
    <text evidence="4">Belongs to the metallo-dependent hydrolases superfamily. Phosphotriesterase family.</text>
</comment>
<evidence type="ECO:0000313" key="7">
    <source>
        <dbReference type="Proteomes" id="UP001359886"/>
    </source>
</evidence>
<keyword evidence="5" id="KW-0732">Signal</keyword>
<feature type="signal peptide" evidence="5">
    <location>
        <begin position="1"/>
        <end position="31"/>
    </location>
</feature>
<evidence type="ECO:0000256" key="2">
    <source>
        <dbReference type="ARBA" id="ARBA00022801"/>
    </source>
</evidence>
<evidence type="ECO:0000256" key="5">
    <source>
        <dbReference type="SAM" id="SignalP"/>
    </source>
</evidence>
<proteinExistence type="inferred from homology"/>
<keyword evidence="7" id="KW-1185">Reference proteome</keyword>
<dbReference type="InterPro" id="IPR001559">
    <property type="entry name" value="Phosphotriesterase"/>
</dbReference>
<dbReference type="Proteomes" id="UP001359886">
    <property type="component" value="Unassembled WGS sequence"/>
</dbReference>
<dbReference type="PROSITE" id="PS51347">
    <property type="entry name" value="PHOSPHOTRIESTERASE_2"/>
    <property type="match status" value="1"/>
</dbReference>
<dbReference type="PANTHER" id="PTHR10819">
    <property type="entry name" value="PHOSPHOTRIESTERASE-RELATED"/>
    <property type="match status" value="1"/>
</dbReference>
<dbReference type="PROSITE" id="PS51318">
    <property type="entry name" value="TAT"/>
    <property type="match status" value="1"/>
</dbReference>